<evidence type="ECO:0000313" key="1">
    <source>
        <dbReference type="EMBL" id="MDQ0649495.1"/>
    </source>
</evidence>
<sequence>MTAPENALSLTIAGNPDLPGEVLKALYRITGRSTIELRNSIRAGEPVYTAALFGNDHIDVVPRLEKTAAYLDEIGAAFVVHEWADGGREQITRDVMREIIESADGDFR</sequence>
<name>A0AAW8F161_9MICO</name>
<accession>A0AAW8F161</accession>
<dbReference type="AlphaFoldDB" id="A0AAW8F161"/>
<comment type="caution">
    <text evidence="1">The sequence shown here is derived from an EMBL/GenBank/DDBJ whole genome shotgun (WGS) entry which is preliminary data.</text>
</comment>
<gene>
    <name evidence="1" type="ORF">QFZ53_003691</name>
</gene>
<reference evidence="1 2" key="1">
    <citation type="submission" date="2023-07" db="EMBL/GenBank/DDBJ databases">
        <title>Comparative genomics of wheat-associated soil bacteria to identify genetic determinants of phenazine resistance.</title>
        <authorList>
            <person name="Mouncey N."/>
        </authorList>
    </citation>
    <scope>NUCLEOTIDE SEQUENCE [LARGE SCALE GENOMIC DNA]</scope>
    <source>
        <strain evidence="1 2">W4I9-1</strain>
    </source>
</reference>
<keyword evidence="2" id="KW-1185">Reference proteome</keyword>
<protein>
    <submittedName>
        <fullName evidence="1">Uncharacterized protein</fullName>
    </submittedName>
</protein>
<dbReference type="EMBL" id="JAUSXV010000001">
    <property type="protein sequence ID" value="MDQ0649495.1"/>
    <property type="molecule type" value="Genomic_DNA"/>
</dbReference>
<proteinExistence type="predicted"/>
<dbReference type="RefSeq" id="WP_292909541.1">
    <property type="nucleotide sequence ID" value="NZ_JAUSXV010000001.1"/>
</dbReference>
<organism evidence="1 2">
    <name type="scientific">Microbacterium natoriense</name>
    <dbReference type="NCBI Taxonomy" id="284570"/>
    <lineage>
        <taxon>Bacteria</taxon>
        <taxon>Bacillati</taxon>
        <taxon>Actinomycetota</taxon>
        <taxon>Actinomycetes</taxon>
        <taxon>Micrococcales</taxon>
        <taxon>Microbacteriaceae</taxon>
        <taxon>Microbacterium</taxon>
    </lineage>
</organism>
<dbReference type="Proteomes" id="UP001244427">
    <property type="component" value="Unassembled WGS sequence"/>
</dbReference>
<evidence type="ECO:0000313" key="2">
    <source>
        <dbReference type="Proteomes" id="UP001244427"/>
    </source>
</evidence>